<evidence type="ECO:0000313" key="2">
    <source>
        <dbReference type="Proteomes" id="UP000604046"/>
    </source>
</evidence>
<protein>
    <submittedName>
        <fullName evidence="1">Uncharacterized protein</fullName>
    </submittedName>
</protein>
<sequence length="157" mass="17098">MATLARYTGNAGVVSSPSEAKPGKFCILTMNCALQVLLSAEQAYQQCFMLVAEVTAAWTSSVSALSPVAMADLEGRKNRDNEGLMMRARRERPEGREVGGMRGLCVMVPALAGQRTRQLAVRLQRLPTELSGEALEEWTLKAMHVRRDQAAKGQVSC</sequence>
<dbReference type="OrthoDB" id="410424at2759"/>
<organism evidence="1 2">
    <name type="scientific">Symbiodinium natans</name>
    <dbReference type="NCBI Taxonomy" id="878477"/>
    <lineage>
        <taxon>Eukaryota</taxon>
        <taxon>Sar</taxon>
        <taxon>Alveolata</taxon>
        <taxon>Dinophyceae</taxon>
        <taxon>Suessiales</taxon>
        <taxon>Symbiodiniaceae</taxon>
        <taxon>Symbiodinium</taxon>
    </lineage>
</organism>
<accession>A0A812GKF7</accession>
<name>A0A812GKF7_9DINO</name>
<dbReference type="Proteomes" id="UP000604046">
    <property type="component" value="Unassembled WGS sequence"/>
</dbReference>
<dbReference type="EMBL" id="CAJNDS010000028">
    <property type="protein sequence ID" value="CAE6924291.1"/>
    <property type="molecule type" value="Genomic_DNA"/>
</dbReference>
<gene>
    <name evidence="1" type="ORF">SNAT2548_LOCUS586</name>
</gene>
<proteinExistence type="predicted"/>
<dbReference type="AlphaFoldDB" id="A0A812GKF7"/>
<evidence type="ECO:0000313" key="1">
    <source>
        <dbReference type="EMBL" id="CAE6924291.1"/>
    </source>
</evidence>
<reference evidence="1" key="1">
    <citation type="submission" date="2021-02" db="EMBL/GenBank/DDBJ databases">
        <authorList>
            <person name="Dougan E. K."/>
            <person name="Rhodes N."/>
            <person name="Thang M."/>
            <person name="Chan C."/>
        </authorList>
    </citation>
    <scope>NUCLEOTIDE SEQUENCE</scope>
</reference>
<comment type="caution">
    <text evidence="1">The sequence shown here is derived from an EMBL/GenBank/DDBJ whole genome shotgun (WGS) entry which is preliminary data.</text>
</comment>
<keyword evidence="2" id="KW-1185">Reference proteome</keyword>